<gene>
    <name evidence="1" type="ORF">E6C50_12590</name>
</gene>
<evidence type="ECO:0000313" key="1">
    <source>
        <dbReference type="EMBL" id="THF49579.1"/>
    </source>
</evidence>
<organism evidence="1 2">
    <name type="scientific">Flavobacterium supellecticarium</name>
    <dbReference type="NCBI Taxonomy" id="2565924"/>
    <lineage>
        <taxon>Bacteria</taxon>
        <taxon>Pseudomonadati</taxon>
        <taxon>Bacteroidota</taxon>
        <taxon>Flavobacteriia</taxon>
        <taxon>Flavobacteriales</taxon>
        <taxon>Flavobacteriaceae</taxon>
        <taxon>Flavobacterium</taxon>
    </lineage>
</organism>
<comment type="caution">
    <text evidence="1">The sequence shown here is derived from an EMBL/GenBank/DDBJ whole genome shotgun (WGS) entry which is preliminary data.</text>
</comment>
<protein>
    <submittedName>
        <fullName evidence="1">Uncharacterized protein</fullName>
    </submittedName>
</protein>
<dbReference type="Proteomes" id="UP000307507">
    <property type="component" value="Unassembled WGS sequence"/>
</dbReference>
<proteinExistence type="predicted"/>
<dbReference type="AlphaFoldDB" id="A0A4S3ZUZ6"/>
<evidence type="ECO:0000313" key="2">
    <source>
        <dbReference type="Proteomes" id="UP000307507"/>
    </source>
</evidence>
<name>A0A4S3ZUZ6_9FLAO</name>
<accession>A0A4S3ZUZ6</accession>
<sequence>MEARNCYLEFNFPDETTFYDLKVVFEKFKESRDNDAELDDQYWLEAFPEYAVSQFWFLDTDIKPLHATVVRTENSWHFYSLVDLLYKNYEVDFVSLRVLSPNIGILEYDPYSYPYGGTGGFIALLKAFTCIPTIINDGTGLYKIVFKDNGTYDLKDLDI</sequence>
<reference evidence="1 2" key="1">
    <citation type="submission" date="2019-04" db="EMBL/GenBank/DDBJ databases">
        <title>Flavobacterium sp. nov. isolated from construction timber.</title>
        <authorList>
            <person name="Lin S.-Y."/>
            <person name="Chang C.-T."/>
            <person name="Young C.-C."/>
        </authorList>
    </citation>
    <scope>NUCLEOTIDE SEQUENCE [LARGE SCALE GENOMIC DNA]</scope>
    <source>
        <strain evidence="1 2">CC-CTC003</strain>
    </source>
</reference>
<dbReference type="OrthoDB" id="1048413at2"/>
<dbReference type="RefSeq" id="WP_136403575.1">
    <property type="nucleotide sequence ID" value="NZ_SSNZ01000005.1"/>
</dbReference>
<keyword evidence="2" id="KW-1185">Reference proteome</keyword>
<dbReference type="EMBL" id="SSNZ01000005">
    <property type="protein sequence ID" value="THF49579.1"/>
    <property type="molecule type" value="Genomic_DNA"/>
</dbReference>